<proteinExistence type="predicted"/>
<accession>A0AAV7VTH9</accession>
<feature type="non-terminal residue" evidence="2">
    <location>
        <position position="1"/>
    </location>
</feature>
<feature type="non-terminal residue" evidence="2">
    <location>
        <position position="56"/>
    </location>
</feature>
<feature type="region of interest" description="Disordered" evidence="1">
    <location>
        <begin position="1"/>
        <end position="56"/>
    </location>
</feature>
<protein>
    <submittedName>
        <fullName evidence="2">Uncharacterized protein</fullName>
    </submittedName>
</protein>
<evidence type="ECO:0000313" key="3">
    <source>
        <dbReference type="Proteomes" id="UP001066276"/>
    </source>
</evidence>
<name>A0AAV7VTH9_PLEWA</name>
<dbReference type="AlphaFoldDB" id="A0AAV7VTH9"/>
<gene>
    <name evidence="2" type="ORF">NDU88_000058</name>
</gene>
<keyword evidence="3" id="KW-1185">Reference proteome</keyword>
<dbReference type="Proteomes" id="UP001066276">
    <property type="component" value="Chromosome 1_2"/>
</dbReference>
<feature type="compositionally biased region" description="Polar residues" evidence="1">
    <location>
        <begin position="15"/>
        <end position="31"/>
    </location>
</feature>
<dbReference type="EMBL" id="JANPWB010000002">
    <property type="protein sequence ID" value="KAJ1204613.1"/>
    <property type="molecule type" value="Genomic_DNA"/>
</dbReference>
<organism evidence="2 3">
    <name type="scientific">Pleurodeles waltl</name>
    <name type="common">Iberian ribbed newt</name>
    <dbReference type="NCBI Taxonomy" id="8319"/>
    <lineage>
        <taxon>Eukaryota</taxon>
        <taxon>Metazoa</taxon>
        <taxon>Chordata</taxon>
        <taxon>Craniata</taxon>
        <taxon>Vertebrata</taxon>
        <taxon>Euteleostomi</taxon>
        <taxon>Amphibia</taxon>
        <taxon>Batrachia</taxon>
        <taxon>Caudata</taxon>
        <taxon>Salamandroidea</taxon>
        <taxon>Salamandridae</taxon>
        <taxon>Pleurodelinae</taxon>
        <taxon>Pleurodeles</taxon>
    </lineage>
</organism>
<evidence type="ECO:0000256" key="1">
    <source>
        <dbReference type="SAM" id="MobiDB-lite"/>
    </source>
</evidence>
<reference evidence="2" key="1">
    <citation type="journal article" date="2022" name="bioRxiv">
        <title>Sequencing and chromosome-scale assembly of the giantPleurodeles waltlgenome.</title>
        <authorList>
            <person name="Brown T."/>
            <person name="Elewa A."/>
            <person name="Iarovenko S."/>
            <person name="Subramanian E."/>
            <person name="Araus A.J."/>
            <person name="Petzold A."/>
            <person name="Susuki M."/>
            <person name="Suzuki K.-i.T."/>
            <person name="Hayashi T."/>
            <person name="Toyoda A."/>
            <person name="Oliveira C."/>
            <person name="Osipova E."/>
            <person name="Leigh N.D."/>
            <person name="Simon A."/>
            <person name="Yun M.H."/>
        </authorList>
    </citation>
    <scope>NUCLEOTIDE SEQUENCE</scope>
    <source>
        <strain evidence="2">20211129_DDA</strain>
        <tissue evidence="2">Liver</tissue>
    </source>
</reference>
<comment type="caution">
    <text evidence="2">The sequence shown here is derived from an EMBL/GenBank/DDBJ whole genome shotgun (WGS) entry which is preliminary data.</text>
</comment>
<evidence type="ECO:0000313" key="2">
    <source>
        <dbReference type="EMBL" id="KAJ1204613.1"/>
    </source>
</evidence>
<sequence length="56" mass="6514">RDTTRKNNSIHRHSTPSLTQHPRTSHNTPLNITPHITTHTTPHITHTTPWHRKDTP</sequence>
<feature type="compositionally biased region" description="Low complexity" evidence="1">
    <location>
        <begin position="32"/>
        <end position="48"/>
    </location>
</feature>